<keyword evidence="3" id="KW-1185">Reference proteome</keyword>
<dbReference type="PANTHER" id="PTHR38011">
    <property type="entry name" value="DIHYDROFOLATE REDUCTASE FAMILY PROTEIN (AFU_ORTHOLOGUE AFUA_8G06820)"/>
    <property type="match status" value="1"/>
</dbReference>
<name>A0ABV7Z930_9DEIO</name>
<dbReference type="InterPro" id="IPR002734">
    <property type="entry name" value="RibDG_C"/>
</dbReference>
<gene>
    <name evidence="2" type="ORF">ACFOSB_07055</name>
</gene>
<feature type="domain" description="Bacterial bifunctional deaminase-reductase C-terminal" evidence="1">
    <location>
        <begin position="7"/>
        <end position="171"/>
    </location>
</feature>
<organism evidence="2 3">
    <name type="scientific">Deinococcus rufus</name>
    <dbReference type="NCBI Taxonomy" id="2136097"/>
    <lineage>
        <taxon>Bacteria</taxon>
        <taxon>Thermotogati</taxon>
        <taxon>Deinococcota</taxon>
        <taxon>Deinococci</taxon>
        <taxon>Deinococcales</taxon>
        <taxon>Deinococcaceae</taxon>
        <taxon>Deinococcus</taxon>
    </lineage>
</organism>
<sequence>MPFLVYIAASVDGFIARPDGSLDWLPGTPGGPSMPPENHGYDAFMARVDTVVMGRGTFDTVRDFVPWPYAGRRVVVLSRTRTAADLPAPLTGEVEVHPGPVQTLARDLQGARGVYVDGGVTIQAFLRAGVIDELIVTRIPVLLGQGRPLFGALDADVPLQHVQTHVFPSGFVQSTYRPVRPG</sequence>
<reference evidence="3" key="1">
    <citation type="journal article" date="2019" name="Int. J. Syst. Evol. Microbiol.">
        <title>The Global Catalogue of Microorganisms (GCM) 10K type strain sequencing project: providing services to taxonomists for standard genome sequencing and annotation.</title>
        <authorList>
            <consortium name="The Broad Institute Genomics Platform"/>
            <consortium name="The Broad Institute Genome Sequencing Center for Infectious Disease"/>
            <person name="Wu L."/>
            <person name="Ma J."/>
        </authorList>
    </citation>
    <scope>NUCLEOTIDE SEQUENCE [LARGE SCALE GENOMIC DNA]</scope>
    <source>
        <strain evidence="3">CCTCC AB 2017081</strain>
    </source>
</reference>
<evidence type="ECO:0000313" key="2">
    <source>
        <dbReference type="EMBL" id="MFC3832614.1"/>
    </source>
</evidence>
<dbReference type="EMBL" id="JBHRZG010000007">
    <property type="protein sequence ID" value="MFC3832614.1"/>
    <property type="molecule type" value="Genomic_DNA"/>
</dbReference>
<evidence type="ECO:0000259" key="1">
    <source>
        <dbReference type="Pfam" id="PF01872"/>
    </source>
</evidence>
<dbReference type="PANTHER" id="PTHR38011:SF11">
    <property type="entry name" value="2,5-DIAMINO-6-RIBOSYLAMINO-4(3H)-PYRIMIDINONE 5'-PHOSPHATE REDUCTASE"/>
    <property type="match status" value="1"/>
</dbReference>
<dbReference type="SUPFAM" id="SSF53597">
    <property type="entry name" value="Dihydrofolate reductase-like"/>
    <property type="match status" value="1"/>
</dbReference>
<dbReference type="InterPro" id="IPR024072">
    <property type="entry name" value="DHFR-like_dom_sf"/>
</dbReference>
<dbReference type="InterPro" id="IPR050765">
    <property type="entry name" value="Riboflavin_Biosynth_HTPR"/>
</dbReference>
<dbReference type="RefSeq" id="WP_322473341.1">
    <property type="nucleotide sequence ID" value="NZ_JBHRZG010000007.1"/>
</dbReference>
<dbReference type="Proteomes" id="UP001595803">
    <property type="component" value="Unassembled WGS sequence"/>
</dbReference>
<dbReference type="Pfam" id="PF01872">
    <property type="entry name" value="RibD_C"/>
    <property type="match status" value="1"/>
</dbReference>
<evidence type="ECO:0000313" key="3">
    <source>
        <dbReference type="Proteomes" id="UP001595803"/>
    </source>
</evidence>
<comment type="caution">
    <text evidence="2">The sequence shown here is derived from an EMBL/GenBank/DDBJ whole genome shotgun (WGS) entry which is preliminary data.</text>
</comment>
<proteinExistence type="predicted"/>
<protein>
    <submittedName>
        <fullName evidence="2">Dihydrofolate reductase family protein</fullName>
    </submittedName>
</protein>
<dbReference type="Gene3D" id="3.40.430.10">
    <property type="entry name" value="Dihydrofolate Reductase, subunit A"/>
    <property type="match status" value="1"/>
</dbReference>
<accession>A0ABV7Z930</accession>